<dbReference type="Gene3D" id="3.30.160.60">
    <property type="entry name" value="Classic Zinc Finger"/>
    <property type="match status" value="1"/>
</dbReference>
<keyword evidence="1 6" id="KW-0547">Nucleotide-binding</keyword>
<feature type="domain" description="C2H2-type" evidence="9">
    <location>
        <begin position="626"/>
        <end position="650"/>
    </location>
</feature>
<comment type="domain">
    <text evidence="6">The Q motif is unique to and characteristic of the DEAD box family of RNA helicases and controls ATP binding and hydrolysis.</text>
</comment>
<evidence type="ECO:0000256" key="1">
    <source>
        <dbReference type="ARBA" id="ARBA00022741"/>
    </source>
</evidence>
<evidence type="ECO:0000256" key="5">
    <source>
        <dbReference type="PROSITE-ProRule" id="PRU00042"/>
    </source>
</evidence>
<feature type="compositionally biased region" description="Low complexity" evidence="7">
    <location>
        <begin position="452"/>
        <end position="463"/>
    </location>
</feature>
<keyword evidence="2 6" id="KW-0378">Hydrolase</keyword>
<feature type="region of interest" description="Disordered" evidence="7">
    <location>
        <begin position="1287"/>
        <end position="1316"/>
    </location>
</feature>
<evidence type="ECO:0000259" key="11">
    <source>
        <dbReference type="PROSITE" id="PS51194"/>
    </source>
</evidence>
<comment type="catalytic activity">
    <reaction evidence="6">
        <text>ATP + H2O = ADP + phosphate + H(+)</text>
        <dbReference type="Rhea" id="RHEA:13065"/>
        <dbReference type="ChEBI" id="CHEBI:15377"/>
        <dbReference type="ChEBI" id="CHEBI:15378"/>
        <dbReference type="ChEBI" id="CHEBI:30616"/>
        <dbReference type="ChEBI" id="CHEBI:43474"/>
        <dbReference type="ChEBI" id="CHEBI:456216"/>
        <dbReference type="EC" id="3.6.4.13"/>
    </reaction>
</comment>
<dbReference type="SMART" id="SM00487">
    <property type="entry name" value="DEXDc"/>
    <property type="match status" value="1"/>
</dbReference>
<dbReference type="PROSITE" id="PS51192">
    <property type="entry name" value="HELICASE_ATP_BIND_1"/>
    <property type="match status" value="1"/>
</dbReference>
<organism evidence="12 13">
    <name type="scientific">Physocladia obscura</name>
    <dbReference type="NCBI Taxonomy" id="109957"/>
    <lineage>
        <taxon>Eukaryota</taxon>
        <taxon>Fungi</taxon>
        <taxon>Fungi incertae sedis</taxon>
        <taxon>Chytridiomycota</taxon>
        <taxon>Chytridiomycota incertae sedis</taxon>
        <taxon>Chytridiomycetes</taxon>
        <taxon>Chytridiales</taxon>
        <taxon>Chytriomycetaceae</taxon>
        <taxon>Physocladia</taxon>
    </lineage>
</organism>
<keyword evidence="8" id="KW-0732">Signal</keyword>
<dbReference type="CDD" id="cd18787">
    <property type="entry name" value="SF2_C_DEAD"/>
    <property type="match status" value="1"/>
</dbReference>
<evidence type="ECO:0000256" key="7">
    <source>
        <dbReference type="SAM" id="MobiDB-lite"/>
    </source>
</evidence>
<feature type="compositionally biased region" description="Low complexity" evidence="7">
    <location>
        <begin position="38"/>
        <end position="54"/>
    </location>
</feature>
<evidence type="ECO:0000256" key="4">
    <source>
        <dbReference type="ARBA" id="ARBA00022884"/>
    </source>
</evidence>
<keyword evidence="6" id="KW-0347">Helicase</keyword>
<dbReference type="Pfam" id="PF00270">
    <property type="entry name" value="DEAD"/>
    <property type="match status" value="1"/>
</dbReference>
<feature type="region of interest" description="Disordered" evidence="7">
    <location>
        <begin position="436"/>
        <end position="476"/>
    </location>
</feature>
<evidence type="ECO:0000259" key="9">
    <source>
        <dbReference type="PROSITE" id="PS50157"/>
    </source>
</evidence>
<keyword evidence="5" id="KW-0863">Zinc-finger</keyword>
<dbReference type="InterPro" id="IPR001650">
    <property type="entry name" value="Helicase_C-like"/>
</dbReference>
<dbReference type="GO" id="GO:0003724">
    <property type="term" value="F:RNA helicase activity"/>
    <property type="evidence" value="ECO:0007669"/>
    <property type="project" value="UniProtKB-EC"/>
</dbReference>
<dbReference type="SUPFAM" id="SSF52540">
    <property type="entry name" value="P-loop containing nucleoside triphosphate hydrolases"/>
    <property type="match status" value="1"/>
</dbReference>
<feature type="chain" id="PRO_5042087064" description="ATP-dependent RNA helicase" evidence="8">
    <location>
        <begin position="19"/>
        <end position="1316"/>
    </location>
</feature>
<dbReference type="Gene3D" id="3.40.50.300">
    <property type="entry name" value="P-loop containing nucleotide triphosphate hydrolases"/>
    <property type="match status" value="2"/>
</dbReference>
<dbReference type="PANTHER" id="PTHR24031">
    <property type="entry name" value="RNA HELICASE"/>
    <property type="match status" value="1"/>
</dbReference>
<keyword evidence="13" id="KW-1185">Reference proteome</keyword>
<feature type="domain" description="Helicase ATP-binding" evidence="10">
    <location>
        <begin position="758"/>
        <end position="946"/>
    </location>
</feature>
<dbReference type="InterPro" id="IPR013087">
    <property type="entry name" value="Znf_C2H2_type"/>
</dbReference>
<evidence type="ECO:0000256" key="6">
    <source>
        <dbReference type="RuleBase" id="RU365068"/>
    </source>
</evidence>
<feature type="region of interest" description="Disordered" evidence="7">
    <location>
        <begin position="38"/>
        <end position="90"/>
    </location>
</feature>
<dbReference type="PROSITE" id="PS51194">
    <property type="entry name" value="HELICASE_CTER"/>
    <property type="match status" value="1"/>
</dbReference>
<dbReference type="Pfam" id="PF00271">
    <property type="entry name" value="Helicase_C"/>
    <property type="match status" value="1"/>
</dbReference>
<dbReference type="EMBL" id="JADGJH010001744">
    <property type="protein sequence ID" value="KAJ3110324.1"/>
    <property type="molecule type" value="Genomic_DNA"/>
</dbReference>
<evidence type="ECO:0000256" key="8">
    <source>
        <dbReference type="SAM" id="SignalP"/>
    </source>
</evidence>
<dbReference type="Proteomes" id="UP001211907">
    <property type="component" value="Unassembled WGS sequence"/>
</dbReference>
<dbReference type="GO" id="GO:0016787">
    <property type="term" value="F:hydrolase activity"/>
    <property type="evidence" value="ECO:0007669"/>
    <property type="project" value="UniProtKB-KW"/>
</dbReference>
<dbReference type="SMART" id="SM00355">
    <property type="entry name" value="ZnF_C2H2"/>
    <property type="match status" value="2"/>
</dbReference>
<keyword evidence="3 6" id="KW-0067">ATP-binding</keyword>
<comment type="similarity">
    <text evidence="6">Belongs to the DEAD box helicase family.</text>
</comment>
<accession>A0AAD5XDS8</accession>
<keyword evidence="4 6" id="KW-0694">RNA-binding</keyword>
<evidence type="ECO:0000256" key="2">
    <source>
        <dbReference type="ARBA" id="ARBA00022801"/>
    </source>
</evidence>
<dbReference type="InterPro" id="IPR027417">
    <property type="entry name" value="P-loop_NTPase"/>
</dbReference>
<dbReference type="GO" id="GO:0003723">
    <property type="term" value="F:RNA binding"/>
    <property type="evidence" value="ECO:0007669"/>
    <property type="project" value="UniProtKB-UniRule"/>
</dbReference>
<feature type="signal peptide" evidence="8">
    <location>
        <begin position="1"/>
        <end position="18"/>
    </location>
</feature>
<feature type="compositionally biased region" description="Low complexity" evidence="7">
    <location>
        <begin position="64"/>
        <end position="83"/>
    </location>
</feature>
<evidence type="ECO:0000313" key="13">
    <source>
        <dbReference type="Proteomes" id="UP001211907"/>
    </source>
</evidence>
<feature type="domain" description="Helicase C-terminal" evidence="11">
    <location>
        <begin position="995"/>
        <end position="1166"/>
    </location>
</feature>
<dbReference type="InterPro" id="IPR011545">
    <property type="entry name" value="DEAD/DEAH_box_helicase_dom"/>
</dbReference>
<evidence type="ECO:0000256" key="3">
    <source>
        <dbReference type="ARBA" id="ARBA00022840"/>
    </source>
</evidence>
<name>A0AAD5XDS8_9FUNG</name>
<proteinExistence type="inferred from homology"/>
<dbReference type="GO" id="GO:0008270">
    <property type="term" value="F:zinc ion binding"/>
    <property type="evidence" value="ECO:0007669"/>
    <property type="project" value="UniProtKB-KW"/>
</dbReference>
<sequence length="1316" mass="143287">MTMFDWAALLLDDALFAGLPMPMPMPMPAETATDEGLLASASASSSPSSDSAPLLLPPSPSPSPSFFAPPANPAPASASISTPTPTPNPNLICTISSSAELQILNQNTHQPQGDNSNDFLSFLFGPVAVIDPRVNNSSNLPTNIQSCDVLMNMPSTPDERDFFDLTVDPADPSNPVVASDDLISSNGMVGVELQGSASSLDSLFADDIATRLGFSNLESVGSLVAEIGSENATLDFNSVNSNAALDFDNGLFLDSLLSDSQLTEKASFVIEALNIQDMNLASDIFADFMSSIQLSQPTQQSKPSDSVVNAFKSSLLNSQNIATLSTCDLMNDPFPDVDTAGTSSASAFPAAASTITALLPNGTTQSSFLFLENNLQTFANSENVTSASKIIRALDTKLAKVGHSFRRTPRQSRVSIAASALAELRQGAQQTLFSRVRKTKASKSKVPKLKSGKTSLPKTPKTPSAKKTKNYSGKTPVVVQSGTNQAISTKSVPVTEPNSMPFANILSTNASLTDIPLLVMPDTAMLFTELSTPDLLPADLPIASPPTYDAATPKKLSFHNILNLDTNGRPIVMEPNDILRLPKAASRDGEYGCPWPNCSIKSVRKYNLKIHYMTHLPVVEATVDRHACHICQKLFRRKYDMHRHLFGVHSIVEADIPKQMQRLALRFFTTSRRVGNHAAPEAIAATAFGTSFPLEFTALSSKPQLSTSTKTTTPSASWHTHPALAGKQFEFIRSAIKTNFAYDAMTPVQSQVLDAVLTDKNGKHRDMLVRAKTGTGKTLAFLVAAIQSVIANNMHENHDGVSILVFSPTRELAVQTANEAKRLLSTSTGASKHAVTVVVGGENKYNQIKEMQKGSKGGVRIVIATPGRMWDLVENVKGIKEKFADTHVAILDEADVLLDMGFQTQIQKILYHLPPPTERKTFMFSATLSSPAIRKLASEQLVNRPIHEIDTTMNTESLTGDTRNTTSANENLHTHVKQRHAVINYKDWGFVLYKKILQHVESISGDTSGTRKVPARIVVFFNISKKTAYYAKVFQALPEFANPSSSNRDGKISLYELHARLEQQKRARVSDAFRANTHSPSVLFTTDVSARGVDYPDVSLVIQVGTPSSAEQYVHRVGRTGRAGKTGEGVLILDEYERGFLRNLKGGQVVQCKDMEDWVSSRADKDLRLRRRIATALEETLEAENLAASNIYSAFLGYYRQIPHVVKHQIGLAAARFMTDAILMKNPPKLSRDLAKKMGINEKYEGIVLTSESSFGFRGSNFDSRGDNVGSRGNIFGFRSDKYAGAKQSSSKKSIYEIKTSRAGMQQDTQHWKKRN</sequence>
<comment type="function">
    <text evidence="6">RNA helicase.</text>
</comment>
<feature type="compositionally biased region" description="Basic residues" evidence="7">
    <location>
        <begin position="436"/>
        <end position="451"/>
    </location>
</feature>
<evidence type="ECO:0000313" key="12">
    <source>
        <dbReference type="EMBL" id="KAJ3110324.1"/>
    </source>
</evidence>
<protein>
    <recommendedName>
        <fullName evidence="6">ATP-dependent RNA helicase</fullName>
        <ecNumber evidence="6">3.6.4.13</ecNumber>
    </recommendedName>
</protein>
<keyword evidence="5" id="KW-0862">Zinc</keyword>
<evidence type="ECO:0000259" key="10">
    <source>
        <dbReference type="PROSITE" id="PS51192"/>
    </source>
</evidence>
<keyword evidence="5" id="KW-0479">Metal-binding</keyword>
<comment type="caution">
    <text evidence="12">The sequence shown here is derived from an EMBL/GenBank/DDBJ whole genome shotgun (WGS) entry which is preliminary data.</text>
</comment>
<reference evidence="12" key="1">
    <citation type="submission" date="2020-05" db="EMBL/GenBank/DDBJ databases">
        <title>Phylogenomic resolution of chytrid fungi.</title>
        <authorList>
            <person name="Stajich J.E."/>
            <person name="Amses K."/>
            <person name="Simmons R."/>
            <person name="Seto K."/>
            <person name="Myers J."/>
            <person name="Bonds A."/>
            <person name="Quandt C.A."/>
            <person name="Barry K."/>
            <person name="Liu P."/>
            <person name="Grigoriev I."/>
            <person name="Longcore J.E."/>
            <person name="James T.Y."/>
        </authorList>
    </citation>
    <scope>NUCLEOTIDE SEQUENCE</scope>
    <source>
        <strain evidence="12">JEL0513</strain>
    </source>
</reference>
<dbReference type="PROSITE" id="PS50157">
    <property type="entry name" value="ZINC_FINGER_C2H2_2"/>
    <property type="match status" value="1"/>
</dbReference>
<dbReference type="InterPro" id="IPR014001">
    <property type="entry name" value="Helicase_ATP-bd"/>
</dbReference>
<gene>
    <name evidence="12" type="ORF">HK100_003078</name>
</gene>
<dbReference type="PROSITE" id="PS00028">
    <property type="entry name" value="ZINC_FINGER_C2H2_1"/>
    <property type="match status" value="1"/>
</dbReference>
<dbReference type="SMART" id="SM00490">
    <property type="entry name" value="HELICc"/>
    <property type="match status" value="1"/>
</dbReference>
<dbReference type="EC" id="3.6.4.13" evidence="6"/>
<dbReference type="GO" id="GO:0005524">
    <property type="term" value="F:ATP binding"/>
    <property type="evidence" value="ECO:0007669"/>
    <property type="project" value="UniProtKB-UniRule"/>
</dbReference>